<protein>
    <submittedName>
        <fullName evidence="1">Uncharacterized protein</fullName>
    </submittedName>
</protein>
<reference evidence="1" key="2">
    <citation type="journal article" date="2015" name="Data Brief">
        <title>Shoot transcriptome of the giant reed, Arundo donax.</title>
        <authorList>
            <person name="Barrero R.A."/>
            <person name="Guerrero F.D."/>
            <person name="Moolhuijzen P."/>
            <person name="Goolsby J.A."/>
            <person name="Tidwell J."/>
            <person name="Bellgard S.E."/>
            <person name="Bellgard M.I."/>
        </authorList>
    </citation>
    <scope>NUCLEOTIDE SEQUENCE</scope>
    <source>
        <tissue evidence="1">Shoot tissue taken approximately 20 cm above the soil surface</tissue>
    </source>
</reference>
<dbReference type="EMBL" id="GBRH01252147">
    <property type="protein sequence ID" value="JAD45748.1"/>
    <property type="molecule type" value="Transcribed_RNA"/>
</dbReference>
<accession>A0A0A9A746</accession>
<name>A0A0A9A746_ARUDO</name>
<evidence type="ECO:0000313" key="1">
    <source>
        <dbReference type="EMBL" id="JAD45748.1"/>
    </source>
</evidence>
<sequence length="12" mass="1329">MQNIPPGFRIGV</sequence>
<proteinExistence type="predicted"/>
<reference evidence="1" key="1">
    <citation type="submission" date="2014-09" db="EMBL/GenBank/DDBJ databases">
        <authorList>
            <person name="Magalhaes I.L.F."/>
            <person name="Oliveira U."/>
            <person name="Santos F.R."/>
            <person name="Vidigal T.H.D.A."/>
            <person name="Brescovit A.D."/>
            <person name="Santos A.J."/>
        </authorList>
    </citation>
    <scope>NUCLEOTIDE SEQUENCE</scope>
    <source>
        <tissue evidence="1">Shoot tissue taken approximately 20 cm above the soil surface</tissue>
    </source>
</reference>
<organism evidence="1">
    <name type="scientific">Arundo donax</name>
    <name type="common">Giant reed</name>
    <name type="synonym">Donax arundinaceus</name>
    <dbReference type="NCBI Taxonomy" id="35708"/>
    <lineage>
        <taxon>Eukaryota</taxon>
        <taxon>Viridiplantae</taxon>
        <taxon>Streptophyta</taxon>
        <taxon>Embryophyta</taxon>
        <taxon>Tracheophyta</taxon>
        <taxon>Spermatophyta</taxon>
        <taxon>Magnoliopsida</taxon>
        <taxon>Liliopsida</taxon>
        <taxon>Poales</taxon>
        <taxon>Poaceae</taxon>
        <taxon>PACMAD clade</taxon>
        <taxon>Arundinoideae</taxon>
        <taxon>Arundineae</taxon>
        <taxon>Arundo</taxon>
    </lineage>
</organism>